<comment type="subcellular location">
    <subcellularLocation>
        <location evidence="1">Cell outer membrane</location>
    </subcellularLocation>
</comment>
<dbReference type="Pfam" id="PF13620">
    <property type="entry name" value="CarboxypepD_reg"/>
    <property type="match status" value="1"/>
</dbReference>
<dbReference type="EMBL" id="PYFT01000001">
    <property type="protein sequence ID" value="PSR56836.1"/>
    <property type="molecule type" value="Genomic_DNA"/>
</dbReference>
<dbReference type="InterPro" id="IPR041700">
    <property type="entry name" value="OMP_b-brl_3"/>
</dbReference>
<gene>
    <name evidence="5" type="ORF">AHMF7605_26725</name>
</gene>
<dbReference type="Pfam" id="PF14905">
    <property type="entry name" value="OMP_b-brl_3"/>
    <property type="match status" value="1"/>
</dbReference>
<dbReference type="SUPFAM" id="SSF56935">
    <property type="entry name" value="Porins"/>
    <property type="match status" value="1"/>
</dbReference>
<dbReference type="RefSeq" id="WP_106933011.1">
    <property type="nucleotide sequence ID" value="NZ_PYFT01000001.1"/>
</dbReference>
<evidence type="ECO:0000256" key="3">
    <source>
        <dbReference type="ARBA" id="ARBA00023237"/>
    </source>
</evidence>
<keyword evidence="3" id="KW-0998">Cell outer membrane</keyword>
<keyword evidence="2" id="KW-0472">Membrane</keyword>
<dbReference type="OrthoDB" id="905812at2"/>
<evidence type="ECO:0000256" key="1">
    <source>
        <dbReference type="ARBA" id="ARBA00004442"/>
    </source>
</evidence>
<dbReference type="PANTHER" id="PTHR40980:SF4">
    <property type="entry name" value="TONB-DEPENDENT RECEPTOR-LIKE BETA-BARREL DOMAIN-CONTAINING PROTEIN"/>
    <property type="match status" value="1"/>
</dbReference>
<dbReference type="Proteomes" id="UP000240357">
    <property type="component" value="Unassembled WGS sequence"/>
</dbReference>
<feature type="domain" description="Outer membrane protein beta-barrel" evidence="4">
    <location>
        <begin position="384"/>
        <end position="789"/>
    </location>
</feature>
<protein>
    <submittedName>
        <fullName evidence="5">TonB-dependent receptor</fullName>
    </submittedName>
</protein>
<keyword evidence="6" id="KW-1185">Reference proteome</keyword>
<reference evidence="5 6" key="1">
    <citation type="submission" date="2018-03" db="EMBL/GenBank/DDBJ databases">
        <title>Adhaeribacter sp. HMF7605 Genome sequencing and assembly.</title>
        <authorList>
            <person name="Kang H."/>
            <person name="Kang J."/>
            <person name="Cha I."/>
            <person name="Kim H."/>
            <person name="Joh K."/>
        </authorList>
    </citation>
    <scope>NUCLEOTIDE SEQUENCE [LARGE SCALE GENOMIC DNA]</scope>
    <source>
        <strain evidence="5 6">HMF7605</strain>
    </source>
</reference>
<dbReference type="AlphaFoldDB" id="A0A2T2YMX5"/>
<evidence type="ECO:0000259" key="4">
    <source>
        <dbReference type="Pfam" id="PF14905"/>
    </source>
</evidence>
<sequence length="815" mass="91547">MKEVFKLLLLTIGIIIIGRPPVIAQTTNQLTGSLKDEKGIAIGYATVAVVQVANKAVITGGISEADGIFKIKAPVAGQYLLRISAIGYTLPETPFELSNGAPAKDFGVLVLKEDTKILKEVKIQALRPTITNHPDKMVVSVEGTALSSGNTAYEVLLKSPGVFVDQDGNIQLNGKSGVRIMIDGKLTYLSGKELQTLLQGMAAENLKDLELITNPSAKYDAEGTAGIININLKKNTLSGINGSIYGGYQYNNWHAYSMGGNLNAKKGKWNSFVNADFARRIFIRDAHLYREFNTPESSTQFKQTAKEKGIRQAPSMRLGTDYDLNEKHSIGVMANIYYQDMNTNFHSDLSEFHPLAQDNKRVFTNNLVQGKFANGTINAHYLGKLDTLGTTLAADLDFVRIYAHDEATYANQFNYLNEPRPDSLVDLANDNPSSFNIYSAKVDYTKPFTKKTKIEVGAKASHVVSDNDLRFIQVVDQQEIKDYTRSNQFIYQENIYAAYANISTSLGEKWKVQGGLRAEKTISEGKSITKDSVNSRNYLNLFPSVFLMQQVNKNYKVTYNYSRRINRPYYGNLNPFVFYIDPYTSAQGNPYLRPQYTHSFQVTQSLKDTYSLSIGYAVTQDFMAEVPVQNNQNNTMVFQQRNGDQFKDINAALVAPIKITPKWDMNNNITVGYQSYALAIPEQGPLIRNEQFFLYGQSSNNIQLPQDWRLEVNLDYRGPRVYAAYQIKQSWAVDAGLKRSFLDKKLEVSANVTDIFRTRRFTGAANVNGNVNEIDQYFAQRSLRLNLRYNFNKGEKFEAKKRNTNLEELNRAGGN</sequence>
<organism evidence="5 6">
    <name type="scientific">Adhaeribacter arboris</name>
    <dbReference type="NCBI Taxonomy" id="2072846"/>
    <lineage>
        <taxon>Bacteria</taxon>
        <taxon>Pseudomonadati</taxon>
        <taxon>Bacteroidota</taxon>
        <taxon>Cytophagia</taxon>
        <taxon>Cytophagales</taxon>
        <taxon>Hymenobacteraceae</taxon>
        <taxon>Adhaeribacter</taxon>
    </lineage>
</organism>
<dbReference type="GO" id="GO:0030246">
    <property type="term" value="F:carbohydrate binding"/>
    <property type="evidence" value="ECO:0007669"/>
    <property type="project" value="InterPro"/>
</dbReference>
<keyword evidence="5" id="KW-0675">Receptor</keyword>
<name>A0A2T2YMX5_9BACT</name>
<dbReference type="GO" id="GO:0009279">
    <property type="term" value="C:cell outer membrane"/>
    <property type="evidence" value="ECO:0007669"/>
    <property type="project" value="UniProtKB-SubCell"/>
</dbReference>
<dbReference type="InterPro" id="IPR013784">
    <property type="entry name" value="Carb-bd-like_fold"/>
</dbReference>
<evidence type="ECO:0000256" key="2">
    <source>
        <dbReference type="ARBA" id="ARBA00023136"/>
    </source>
</evidence>
<accession>A0A2T2YMX5</accession>
<proteinExistence type="predicted"/>
<evidence type="ECO:0000313" key="6">
    <source>
        <dbReference type="Proteomes" id="UP000240357"/>
    </source>
</evidence>
<dbReference type="PANTHER" id="PTHR40980">
    <property type="entry name" value="PLUG DOMAIN-CONTAINING PROTEIN"/>
    <property type="match status" value="1"/>
</dbReference>
<dbReference type="SUPFAM" id="SSF49452">
    <property type="entry name" value="Starch-binding domain-like"/>
    <property type="match status" value="1"/>
</dbReference>
<evidence type="ECO:0000313" key="5">
    <source>
        <dbReference type="EMBL" id="PSR56836.1"/>
    </source>
</evidence>
<dbReference type="Gene3D" id="2.40.170.20">
    <property type="entry name" value="TonB-dependent receptor, beta-barrel domain"/>
    <property type="match status" value="1"/>
</dbReference>
<dbReference type="InterPro" id="IPR036942">
    <property type="entry name" value="Beta-barrel_TonB_sf"/>
</dbReference>
<comment type="caution">
    <text evidence="5">The sequence shown here is derived from an EMBL/GenBank/DDBJ whole genome shotgun (WGS) entry which is preliminary data.</text>
</comment>